<evidence type="ECO:0000259" key="19">
    <source>
        <dbReference type="PROSITE" id="PS50206"/>
    </source>
</evidence>
<dbReference type="Pfam" id="PF13450">
    <property type="entry name" value="NAD_binding_8"/>
    <property type="match status" value="1"/>
</dbReference>
<evidence type="ECO:0000256" key="15">
    <source>
        <dbReference type="ARBA" id="ARBA00049645"/>
    </source>
</evidence>
<evidence type="ECO:0000256" key="8">
    <source>
        <dbReference type="ARBA" id="ARBA00023004"/>
    </source>
</evidence>
<evidence type="ECO:0000256" key="17">
    <source>
        <dbReference type="ARBA" id="ARBA00049744"/>
    </source>
</evidence>
<comment type="similarity">
    <text evidence="2">Belongs to the GMC oxidoreductase family.</text>
</comment>
<evidence type="ECO:0000256" key="2">
    <source>
        <dbReference type="ARBA" id="ARBA00010790"/>
    </source>
</evidence>
<evidence type="ECO:0000256" key="6">
    <source>
        <dbReference type="ARBA" id="ARBA00022827"/>
    </source>
</evidence>
<dbReference type="AlphaFoldDB" id="A0A0B4XIQ2"/>
<evidence type="ECO:0000256" key="9">
    <source>
        <dbReference type="ARBA" id="ARBA00023014"/>
    </source>
</evidence>
<dbReference type="HOGENOM" id="CLU_002483_2_0_6"/>
<dbReference type="GO" id="GO:0004769">
    <property type="term" value="F:steroid Delta-isomerase activity"/>
    <property type="evidence" value="ECO:0007669"/>
    <property type="project" value="UniProtKB-EC"/>
</dbReference>
<dbReference type="EC" id="1.1.3.6" evidence="16"/>
<dbReference type="GO" id="GO:0051536">
    <property type="term" value="F:iron-sulfur cluster binding"/>
    <property type="evidence" value="ECO:0007669"/>
    <property type="project" value="UniProtKB-KW"/>
</dbReference>
<dbReference type="EMBL" id="CP004387">
    <property type="protein sequence ID" value="AJD48174.1"/>
    <property type="molecule type" value="Genomic_DNA"/>
</dbReference>
<keyword evidence="13" id="KW-0413">Isomerase</keyword>
<dbReference type="STRING" id="391936.S7S_08800"/>
<dbReference type="PANTHER" id="PTHR47470:SF1">
    <property type="entry name" value="FAD-DEPENDENT OXIDOREDUCTASE 2 FAD BINDING DOMAIN-CONTAINING PROTEIN"/>
    <property type="match status" value="1"/>
</dbReference>
<evidence type="ECO:0000256" key="4">
    <source>
        <dbReference type="ARBA" id="ARBA00022630"/>
    </source>
</evidence>
<evidence type="ECO:0000256" key="16">
    <source>
        <dbReference type="ARBA" id="ARBA00049723"/>
    </source>
</evidence>
<dbReference type="PANTHER" id="PTHR47470">
    <property type="entry name" value="CHOLESTEROL OXIDASE"/>
    <property type="match status" value="1"/>
</dbReference>
<dbReference type="PROSITE" id="PS50206">
    <property type="entry name" value="RHODANESE_3"/>
    <property type="match status" value="1"/>
</dbReference>
<evidence type="ECO:0000256" key="18">
    <source>
        <dbReference type="ARBA" id="ARBA00049778"/>
    </source>
</evidence>
<dbReference type="InterPro" id="IPR001763">
    <property type="entry name" value="Rhodanese-like_dom"/>
</dbReference>
<keyword evidence="12" id="KW-0753">Steroid metabolism</keyword>
<keyword evidence="6" id="KW-0274">FAD</keyword>
<reference evidence="20 21" key="1">
    <citation type="journal article" date="2012" name="J. Bacteriol.">
        <title>Genome sequence of an alkane-degrading bacterium, Alcanivorax pacificus type strain W11-5, isolated from deep sea sediment.</title>
        <authorList>
            <person name="Lai Q."/>
            <person name="Shao Z."/>
        </authorList>
    </citation>
    <scope>NUCLEOTIDE SEQUENCE [LARGE SCALE GENOMIC DNA]</scope>
    <source>
        <strain evidence="20 21">W11-5</strain>
    </source>
</reference>
<dbReference type="GO" id="GO:0016995">
    <property type="term" value="F:cholesterol oxidase activity"/>
    <property type="evidence" value="ECO:0007669"/>
    <property type="project" value="UniProtKB-EC"/>
</dbReference>
<keyword evidence="7" id="KW-0560">Oxidoreductase</keyword>
<protein>
    <recommendedName>
        <fullName evidence="17">Cholesterol oxidase</fullName>
        <ecNumber evidence="16">1.1.3.6</ecNumber>
        <ecNumber evidence="14">5.3.3.1</ecNumber>
    </recommendedName>
    <alternativeName>
        <fullName evidence="18">Cholesterol isomerase</fullName>
    </alternativeName>
</protein>
<evidence type="ECO:0000256" key="11">
    <source>
        <dbReference type="ARBA" id="ARBA00023166"/>
    </source>
</evidence>
<evidence type="ECO:0000256" key="12">
    <source>
        <dbReference type="ARBA" id="ARBA00023221"/>
    </source>
</evidence>
<dbReference type="SUPFAM" id="SSF51905">
    <property type="entry name" value="FAD/NAD(P)-binding domain"/>
    <property type="match status" value="1"/>
</dbReference>
<gene>
    <name evidence="20" type="ORF">S7S_08800</name>
</gene>
<organism evidence="20 21">
    <name type="scientific">Isoalcanivorax pacificus W11-5</name>
    <dbReference type="NCBI Taxonomy" id="391936"/>
    <lineage>
        <taxon>Bacteria</taxon>
        <taxon>Pseudomonadati</taxon>
        <taxon>Pseudomonadota</taxon>
        <taxon>Gammaproteobacteria</taxon>
        <taxon>Oceanospirillales</taxon>
        <taxon>Alcanivoracaceae</taxon>
        <taxon>Isoalcanivorax</taxon>
    </lineage>
</organism>
<dbReference type="PRINTS" id="PR00411">
    <property type="entry name" value="PNDRDTASEI"/>
</dbReference>
<dbReference type="KEGG" id="apac:S7S_08800"/>
<keyword evidence="21" id="KW-1185">Reference proteome</keyword>
<keyword evidence="10" id="KW-0443">Lipid metabolism</keyword>
<evidence type="ECO:0000256" key="13">
    <source>
        <dbReference type="ARBA" id="ARBA00023235"/>
    </source>
</evidence>
<dbReference type="GO" id="GO:0046872">
    <property type="term" value="F:metal ion binding"/>
    <property type="evidence" value="ECO:0007669"/>
    <property type="project" value="UniProtKB-KW"/>
</dbReference>
<evidence type="ECO:0000256" key="1">
    <source>
        <dbReference type="ARBA" id="ARBA00001974"/>
    </source>
</evidence>
<sequence>MERVDTLVIGSGFGGAVMALRLAEKGAKVVVLERGRRWAPSDYPSVSGRHWLWDEDEPEKQNGWIDFRYFGDMSVAVGAAVGGGSLIYANISVEAPPERFQQGWPAAISHAVLRPHYDEVARMMNVQPLPANQYTPRTRLMRDAAESIGAGERFRVLPQAVTFDPDWHYQLPQPFDYRHSRTWTNDQGRQQGTCVHCGNCDIGCPVQAKNTLDLNYLAAAEDLGVDVRPLHQVRCITPLPDGGYRLRVRRLDQGRDTELEANRVVLAAGSIGSTELLLRCRDQHRTLPALSGRLGKGWLSNGDFMTPAFYDHRTISPSHGPTISAAIDFLDGSEDGARFFVEDGGFPDVLSNLLRRRKRRLLRRVPMEQNLLARMLGALIARRDPLDNMMPWFGQAVDQPGGEFSLGRRWYMPWRRDRLKLKWDYRAAEKAVQGLADMHRRLSEATGGQAMVPPTWSLFRNLVTPHPLGGCNMADTVEQGVVDAKGEVFGYPNLFVMDGSVVPVALGLNPSRTIAALAEYAASRL</sequence>
<dbReference type="EC" id="5.3.3.1" evidence="14"/>
<keyword evidence="9" id="KW-0411">Iron-sulfur</keyword>
<dbReference type="InterPro" id="IPR007867">
    <property type="entry name" value="GMC_OxRtase_C"/>
</dbReference>
<evidence type="ECO:0000256" key="7">
    <source>
        <dbReference type="ARBA" id="ARBA00023002"/>
    </source>
</evidence>
<evidence type="ECO:0000313" key="21">
    <source>
        <dbReference type="Proteomes" id="UP000006764"/>
    </source>
</evidence>
<dbReference type="PROSITE" id="PS00198">
    <property type="entry name" value="4FE4S_FER_1"/>
    <property type="match status" value="1"/>
</dbReference>
<dbReference type="RefSeq" id="WP_008737596.1">
    <property type="nucleotide sequence ID" value="NZ_CP004387.1"/>
</dbReference>
<dbReference type="InterPro" id="IPR036188">
    <property type="entry name" value="FAD/NAD-bd_sf"/>
</dbReference>
<keyword evidence="4" id="KW-0285">Flavoprotein</keyword>
<keyword evidence="5" id="KW-0479">Metal-binding</keyword>
<accession>A0A0B4XIQ2</accession>
<keyword evidence="3" id="KW-0153">Cholesterol metabolism</keyword>
<evidence type="ECO:0000313" key="20">
    <source>
        <dbReference type="EMBL" id="AJD48174.1"/>
    </source>
</evidence>
<comment type="cofactor">
    <cofactor evidence="1">
        <name>FAD</name>
        <dbReference type="ChEBI" id="CHEBI:57692"/>
    </cofactor>
</comment>
<feature type="domain" description="Rhodanese" evidence="19">
    <location>
        <begin position="10"/>
        <end position="47"/>
    </location>
</feature>
<dbReference type="OrthoDB" id="9787779at2"/>
<dbReference type="InterPro" id="IPR052542">
    <property type="entry name" value="Cholesterol_Oxidase"/>
</dbReference>
<evidence type="ECO:0000256" key="10">
    <source>
        <dbReference type="ARBA" id="ARBA00023098"/>
    </source>
</evidence>
<proteinExistence type="inferred from homology"/>
<dbReference type="InterPro" id="IPR017900">
    <property type="entry name" value="4Fe4S_Fe_S_CS"/>
</dbReference>
<name>A0A0B4XIQ2_9GAMM</name>
<dbReference type="Proteomes" id="UP000006764">
    <property type="component" value="Chromosome"/>
</dbReference>
<dbReference type="Gene3D" id="3.50.50.60">
    <property type="entry name" value="FAD/NAD(P)-binding domain"/>
    <property type="match status" value="3"/>
</dbReference>
<evidence type="ECO:0000256" key="5">
    <source>
        <dbReference type="ARBA" id="ARBA00022723"/>
    </source>
</evidence>
<keyword evidence="11" id="KW-1207">Sterol metabolism</keyword>
<keyword evidence="8" id="KW-0408">Iron</keyword>
<evidence type="ECO:0000256" key="14">
    <source>
        <dbReference type="ARBA" id="ARBA00038856"/>
    </source>
</evidence>
<dbReference type="Pfam" id="PF05199">
    <property type="entry name" value="GMC_oxred_C"/>
    <property type="match status" value="1"/>
</dbReference>
<evidence type="ECO:0000256" key="3">
    <source>
        <dbReference type="ARBA" id="ARBA00022548"/>
    </source>
</evidence>
<comment type="pathway">
    <text evidence="15">Steroid metabolism; cholesterol degradation.</text>
</comment>
<dbReference type="GO" id="GO:0008203">
    <property type="term" value="P:cholesterol metabolic process"/>
    <property type="evidence" value="ECO:0007669"/>
    <property type="project" value="UniProtKB-KW"/>
</dbReference>